<accession>A0A1A9Z1Y3</accession>
<dbReference type="AlphaFoldDB" id="A0A1A9Z1Y3"/>
<evidence type="ECO:0000313" key="1">
    <source>
        <dbReference type="EnsemblMetazoa" id="GPAI001231-PA"/>
    </source>
</evidence>
<reference evidence="1" key="2">
    <citation type="submission" date="2020-05" db="UniProtKB">
        <authorList>
            <consortium name="EnsemblMetazoa"/>
        </authorList>
    </citation>
    <scope>IDENTIFICATION</scope>
    <source>
        <strain evidence="1">IAEA</strain>
    </source>
</reference>
<protein>
    <submittedName>
        <fullName evidence="1">Uncharacterized protein</fullName>
    </submittedName>
</protein>
<proteinExistence type="predicted"/>
<dbReference type="VEuPathDB" id="VectorBase:GPAI001231"/>
<dbReference type="Proteomes" id="UP000092445">
    <property type="component" value="Unassembled WGS sequence"/>
</dbReference>
<dbReference type="EnsemblMetazoa" id="GPAI001231-RA">
    <property type="protein sequence ID" value="GPAI001231-PA"/>
    <property type="gene ID" value="GPAI001231"/>
</dbReference>
<keyword evidence="2" id="KW-1185">Reference proteome</keyword>
<reference evidence="2" key="1">
    <citation type="submission" date="2014-03" db="EMBL/GenBank/DDBJ databases">
        <authorList>
            <person name="Aksoy S."/>
            <person name="Warren W."/>
            <person name="Wilson R.K."/>
        </authorList>
    </citation>
    <scope>NUCLEOTIDE SEQUENCE [LARGE SCALE GENOMIC DNA]</scope>
    <source>
        <strain evidence="2">IAEA</strain>
    </source>
</reference>
<evidence type="ECO:0000313" key="2">
    <source>
        <dbReference type="Proteomes" id="UP000092445"/>
    </source>
</evidence>
<name>A0A1A9Z1Y3_GLOPL</name>
<organism evidence="1 2">
    <name type="scientific">Glossina pallidipes</name>
    <name type="common">Tsetse fly</name>
    <dbReference type="NCBI Taxonomy" id="7398"/>
    <lineage>
        <taxon>Eukaryota</taxon>
        <taxon>Metazoa</taxon>
        <taxon>Ecdysozoa</taxon>
        <taxon>Arthropoda</taxon>
        <taxon>Hexapoda</taxon>
        <taxon>Insecta</taxon>
        <taxon>Pterygota</taxon>
        <taxon>Neoptera</taxon>
        <taxon>Endopterygota</taxon>
        <taxon>Diptera</taxon>
        <taxon>Brachycera</taxon>
        <taxon>Muscomorpha</taxon>
        <taxon>Hippoboscoidea</taxon>
        <taxon>Glossinidae</taxon>
        <taxon>Glossina</taxon>
    </lineage>
</organism>
<sequence>MQNVTNEVNKFHRHLALRRKGELRRRDLIFINIKFPGPFALYYLNYIGDELTGLYLMGIVKDNNDYTLHCSGRSNASSREYNVTSTTIQKSWFINDKDPYDLRLREKTNTTM</sequence>